<evidence type="ECO:0000313" key="2">
    <source>
        <dbReference type="Proteomes" id="UP001283361"/>
    </source>
</evidence>
<reference evidence="1" key="1">
    <citation type="journal article" date="2023" name="G3 (Bethesda)">
        <title>A reference genome for the long-term kleptoplast-retaining sea slug Elysia crispata morphotype clarki.</title>
        <authorList>
            <person name="Eastman K.E."/>
            <person name="Pendleton A.L."/>
            <person name="Shaikh M.A."/>
            <person name="Suttiyut T."/>
            <person name="Ogas R."/>
            <person name="Tomko P."/>
            <person name="Gavelis G."/>
            <person name="Widhalm J.R."/>
            <person name="Wisecaver J.H."/>
        </authorList>
    </citation>
    <scope>NUCLEOTIDE SEQUENCE</scope>
    <source>
        <strain evidence="1">ECLA1</strain>
    </source>
</reference>
<proteinExistence type="predicted"/>
<dbReference type="EMBL" id="JAWDGP010007852">
    <property type="protein sequence ID" value="KAK3702552.1"/>
    <property type="molecule type" value="Genomic_DNA"/>
</dbReference>
<sequence length="70" mass="8059">MVLVNDNKPMNIDFPFYFSPKERPRLYLPVCLGVWHRSPHLSSPHFTWGQPGKSAHRDVAFSHGLQTPDT</sequence>
<name>A0AAE0XQ21_9GAST</name>
<evidence type="ECO:0000313" key="1">
    <source>
        <dbReference type="EMBL" id="KAK3702552.1"/>
    </source>
</evidence>
<dbReference type="AlphaFoldDB" id="A0AAE0XQ21"/>
<gene>
    <name evidence="1" type="ORF">RRG08_042545</name>
</gene>
<protein>
    <submittedName>
        <fullName evidence="1">Uncharacterized protein</fullName>
    </submittedName>
</protein>
<comment type="caution">
    <text evidence="1">The sequence shown here is derived from an EMBL/GenBank/DDBJ whole genome shotgun (WGS) entry which is preliminary data.</text>
</comment>
<keyword evidence="2" id="KW-1185">Reference proteome</keyword>
<organism evidence="1 2">
    <name type="scientific">Elysia crispata</name>
    <name type="common">lettuce slug</name>
    <dbReference type="NCBI Taxonomy" id="231223"/>
    <lineage>
        <taxon>Eukaryota</taxon>
        <taxon>Metazoa</taxon>
        <taxon>Spiralia</taxon>
        <taxon>Lophotrochozoa</taxon>
        <taxon>Mollusca</taxon>
        <taxon>Gastropoda</taxon>
        <taxon>Heterobranchia</taxon>
        <taxon>Euthyneura</taxon>
        <taxon>Panpulmonata</taxon>
        <taxon>Sacoglossa</taxon>
        <taxon>Placobranchoidea</taxon>
        <taxon>Plakobranchidae</taxon>
        <taxon>Elysia</taxon>
    </lineage>
</organism>
<dbReference type="Proteomes" id="UP001283361">
    <property type="component" value="Unassembled WGS sequence"/>
</dbReference>
<accession>A0AAE0XQ21</accession>